<dbReference type="InterPro" id="IPR016040">
    <property type="entry name" value="NAD(P)-bd_dom"/>
</dbReference>
<keyword evidence="3" id="KW-1185">Reference proteome</keyword>
<comment type="caution">
    <text evidence="2">The sequence shown here is derived from an EMBL/GenBank/DDBJ whole genome shotgun (WGS) entry which is preliminary data.</text>
</comment>
<gene>
    <name evidence="2" type="ORF">DZ858_03925</name>
</gene>
<dbReference type="EMBL" id="QVID01000001">
    <property type="protein sequence ID" value="RFN59228.1"/>
    <property type="molecule type" value="Genomic_DNA"/>
</dbReference>
<evidence type="ECO:0000313" key="2">
    <source>
        <dbReference type="EMBL" id="RFN59228.1"/>
    </source>
</evidence>
<dbReference type="SUPFAM" id="SSF51735">
    <property type="entry name" value="NAD(P)-binding Rossmann-fold domains"/>
    <property type="match status" value="1"/>
</dbReference>
<protein>
    <submittedName>
        <fullName evidence="2">SDR family oxidoreductase</fullName>
    </submittedName>
</protein>
<name>A0A3E1QAS7_9FLAO</name>
<proteinExistence type="predicted"/>
<dbReference type="AlphaFoldDB" id="A0A3E1QAS7"/>
<dbReference type="CDD" id="cd05243">
    <property type="entry name" value="SDR_a5"/>
    <property type="match status" value="1"/>
</dbReference>
<dbReference type="RefSeq" id="WP_117158227.1">
    <property type="nucleotide sequence ID" value="NZ_QVID01000001.1"/>
</dbReference>
<dbReference type="Pfam" id="PF13460">
    <property type="entry name" value="NAD_binding_10"/>
    <property type="match status" value="1"/>
</dbReference>
<feature type="domain" description="NAD(P)-binding" evidence="1">
    <location>
        <begin position="8"/>
        <end position="188"/>
    </location>
</feature>
<evidence type="ECO:0000313" key="3">
    <source>
        <dbReference type="Proteomes" id="UP000261082"/>
    </source>
</evidence>
<sequence>MEKVLVVGANGTTGKKIVDILDEYRNYEPVAMIRHQEQAEQFKKNDIETVMGDLEKNVSHTVTRIHKIVFAAGAGGGSSKEKTTAVDQEGAKKLIDLAEIAGIRKFVMLSSMGADNPEQVEDLQHYLEAKQNADEHLRNSGMNYSIVRPGALTDDKGTGKIKLAKKLNERGSITRDDVAETLVAALHDDIASDKTFEILQGETEIDDAVKTI</sequence>
<dbReference type="OrthoDB" id="9803892at2"/>
<dbReference type="Gene3D" id="3.40.50.720">
    <property type="entry name" value="NAD(P)-binding Rossmann-like Domain"/>
    <property type="match status" value="1"/>
</dbReference>
<dbReference type="Proteomes" id="UP000261082">
    <property type="component" value="Unassembled WGS sequence"/>
</dbReference>
<evidence type="ECO:0000259" key="1">
    <source>
        <dbReference type="Pfam" id="PF13460"/>
    </source>
</evidence>
<dbReference type="PANTHER" id="PTHR15020">
    <property type="entry name" value="FLAVIN REDUCTASE-RELATED"/>
    <property type="match status" value="1"/>
</dbReference>
<dbReference type="PANTHER" id="PTHR15020:SF50">
    <property type="entry name" value="UPF0659 PROTEIN YMR090W"/>
    <property type="match status" value="1"/>
</dbReference>
<organism evidence="2 3">
    <name type="scientific">Marixanthomonas ophiurae</name>
    <dbReference type="NCBI Taxonomy" id="387659"/>
    <lineage>
        <taxon>Bacteria</taxon>
        <taxon>Pseudomonadati</taxon>
        <taxon>Bacteroidota</taxon>
        <taxon>Flavobacteriia</taxon>
        <taxon>Flavobacteriales</taxon>
        <taxon>Flavobacteriaceae</taxon>
        <taxon>Marixanthomonas</taxon>
    </lineage>
</organism>
<reference evidence="2 3" key="1">
    <citation type="journal article" date="2007" name="Int. J. Syst. Evol. Microbiol.">
        <title>Marixanthomonas ophiurae gen. nov., sp. nov., a marine bacterium of the family Flavobacteriaceae isolated from a deep-sea brittle star.</title>
        <authorList>
            <person name="Romanenko L.A."/>
            <person name="Uchino M."/>
            <person name="Frolova G.M."/>
            <person name="Mikhailov V.V."/>
        </authorList>
    </citation>
    <scope>NUCLEOTIDE SEQUENCE [LARGE SCALE GENOMIC DNA]</scope>
    <source>
        <strain evidence="2 3">KMM 3046</strain>
    </source>
</reference>
<dbReference type="InterPro" id="IPR036291">
    <property type="entry name" value="NAD(P)-bd_dom_sf"/>
</dbReference>
<accession>A0A3E1QAS7</accession>